<dbReference type="Proteomes" id="UP000031666">
    <property type="component" value="Unassembled WGS sequence"/>
</dbReference>
<evidence type="ECO:0000313" key="3">
    <source>
        <dbReference type="EMBL" id="GAM73814.1"/>
    </source>
</evidence>
<reference evidence="3 4" key="1">
    <citation type="submission" date="2015-01" db="EMBL/GenBank/DDBJ databases">
        <title>Vibrio sp. C94 JCM 19241 whole genome shotgun sequence.</title>
        <authorList>
            <person name="Sawabe T."/>
            <person name="Meirelles P."/>
            <person name="Feng G."/>
            <person name="Sayaka M."/>
            <person name="Hattori M."/>
            <person name="Ohkuma M."/>
        </authorList>
    </citation>
    <scope>NUCLEOTIDE SEQUENCE [LARGE SCALE GENOMIC DNA]</scope>
    <source>
        <strain evidence="4">JCM 19241</strain>
    </source>
</reference>
<dbReference type="PANTHER" id="PTHR45947">
    <property type="entry name" value="SULFOQUINOVOSYL TRANSFERASE SQD2"/>
    <property type="match status" value="1"/>
</dbReference>
<dbReference type="STRING" id="1481914.JCM19241_5010"/>
<dbReference type="Pfam" id="PF13579">
    <property type="entry name" value="Glyco_trans_4_4"/>
    <property type="match status" value="1"/>
</dbReference>
<dbReference type="SUPFAM" id="SSF53756">
    <property type="entry name" value="UDP-Glycosyltransferase/glycogen phosphorylase"/>
    <property type="match status" value="1"/>
</dbReference>
<accession>A0A0B8QGR4</accession>
<name>A0A0B8QGR4_9VIBR</name>
<protein>
    <submittedName>
        <fullName evidence="3">Glycosyltransferase</fullName>
    </submittedName>
</protein>
<dbReference type="EMBL" id="BBSC01000002">
    <property type="protein sequence ID" value="GAM73814.1"/>
    <property type="molecule type" value="Genomic_DNA"/>
</dbReference>
<feature type="domain" description="Glycosyltransferase subfamily 4-like N-terminal" evidence="2">
    <location>
        <begin position="17"/>
        <end position="198"/>
    </location>
</feature>
<evidence type="ECO:0000313" key="4">
    <source>
        <dbReference type="Proteomes" id="UP000031666"/>
    </source>
</evidence>
<gene>
    <name evidence="3" type="ORF">JCM19241_5010</name>
</gene>
<dbReference type="GO" id="GO:0016758">
    <property type="term" value="F:hexosyltransferase activity"/>
    <property type="evidence" value="ECO:0007669"/>
    <property type="project" value="TreeGrafter"/>
</dbReference>
<dbReference type="CDD" id="cd03794">
    <property type="entry name" value="GT4_WbuB-like"/>
    <property type="match status" value="1"/>
</dbReference>
<evidence type="ECO:0000259" key="2">
    <source>
        <dbReference type="Pfam" id="PF13579"/>
    </source>
</evidence>
<keyword evidence="3" id="KW-0808">Transferase</keyword>
<dbReference type="PANTHER" id="PTHR45947:SF3">
    <property type="entry name" value="SULFOQUINOVOSYL TRANSFERASE SQD2"/>
    <property type="match status" value="1"/>
</dbReference>
<sequence>MNILYFHQHFSTPKGSVGTRSYEMAKRLIHHGHNVTMVCGSSIGGGPGIETPFVSGKRESFVDGIRIIEFDLTYSNSDGFAKRSITFLKFALKSISIALTEKYDVLFATTTPLTAGIPGIFARWFRRKPFVFEVRDLWPELPREMGVIKNPLVLGMMSFLEWVSYHSADRCIGLSPGIVEGIKKRGVQQDKIIMVPNGCDLTIFNPEIKPWRPSEVKGSDLMAIFAGTHGKANGLDAVLDVASELKMRGREDIKFVLVGQGKLKPELENRAAQLALNNVVFHPPVNKQKLAGLMTGADIGMQLLANVPAFYYGTSPNKFFDYISSGLPVVNNYPGWLADMIQDTQCGIAVPPENPEAFADALEKIADTPEVLTNMGESARQLAESKFDRRLLADQWVEWVTSIKVNEANHEKTV</sequence>
<organism evidence="3 4">
    <name type="scientific">Vibrio ishigakensis</name>
    <dbReference type="NCBI Taxonomy" id="1481914"/>
    <lineage>
        <taxon>Bacteria</taxon>
        <taxon>Pseudomonadati</taxon>
        <taxon>Pseudomonadota</taxon>
        <taxon>Gammaproteobacteria</taxon>
        <taxon>Vibrionales</taxon>
        <taxon>Vibrionaceae</taxon>
        <taxon>Vibrio</taxon>
    </lineage>
</organism>
<dbReference type="InterPro" id="IPR050194">
    <property type="entry name" value="Glycosyltransferase_grp1"/>
</dbReference>
<reference evidence="3 4" key="2">
    <citation type="submission" date="2015-01" db="EMBL/GenBank/DDBJ databases">
        <authorList>
            <consortium name="NBRP consortium"/>
            <person name="Sawabe T."/>
            <person name="Meirelles P."/>
            <person name="Feng G."/>
            <person name="Sayaka M."/>
            <person name="Hattori M."/>
            <person name="Ohkuma M."/>
        </authorList>
    </citation>
    <scope>NUCLEOTIDE SEQUENCE [LARGE SCALE GENOMIC DNA]</scope>
    <source>
        <strain evidence="4">JCM 19241</strain>
    </source>
</reference>
<dbReference type="AlphaFoldDB" id="A0A0B8QGR4"/>
<dbReference type="InterPro" id="IPR001296">
    <property type="entry name" value="Glyco_trans_1"/>
</dbReference>
<feature type="domain" description="Glycosyl transferase family 1" evidence="1">
    <location>
        <begin position="216"/>
        <end position="381"/>
    </location>
</feature>
<evidence type="ECO:0000259" key="1">
    <source>
        <dbReference type="Pfam" id="PF00534"/>
    </source>
</evidence>
<proteinExistence type="predicted"/>
<dbReference type="Pfam" id="PF00534">
    <property type="entry name" value="Glycos_transf_1"/>
    <property type="match status" value="1"/>
</dbReference>
<dbReference type="Gene3D" id="3.40.50.2000">
    <property type="entry name" value="Glycogen Phosphorylase B"/>
    <property type="match status" value="2"/>
</dbReference>
<dbReference type="InterPro" id="IPR028098">
    <property type="entry name" value="Glyco_trans_4-like_N"/>
</dbReference>
<comment type="caution">
    <text evidence="3">The sequence shown here is derived from an EMBL/GenBank/DDBJ whole genome shotgun (WGS) entry which is preliminary data.</text>
</comment>